<proteinExistence type="predicted"/>
<evidence type="ECO:0000313" key="2">
    <source>
        <dbReference type="EMBL" id="QKD02904.1"/>
    </source>
</evidence>
<gene>
    <name evidence="2" type="ORF">EB235_16470</name>
</gene>
<dbReference type="RefSeq" id="WP_027029983.1">
    <property type="nucleotide sequence ID" value="NZ_CP033367.1"/>
</dbReference>
<dbReference type="EMBL" id="CP033367">
    <property type="protein sequence ID" value="QKD02904.1"/>
    <property type="molecule type" value="Genomic_DNA"/>
</dbReference>
<dbReference type="Proteomes" id="UP000503017">
    <property type="component" value="Chromosome"/>
</dbReference>
<accession>A0A6M7WSA8</accession>
<dbReference type="AlphaFoldDB" id="A0A6M7WSA8"/>
<name>A0A6M7WSA8_RHILI</name>
<feature type="region of interest" description="Disordered" evidence="1">
    <location>
        <begin position="50"/>
        <end position="69"/>
    </location>
</feature>
<organism evidence="2 3">
    <name type="scientific">Mesorhizobium loti R88b</name>
    <dbReference type="NCBI Taxonomy" id="935548"/>
    <lineage>
        <taxon>Bacteria</taxon>
        <taxon>Pseudomonadati</taxon>
        <taxon>Pseudomonadota</taxon>
        <taxon>Alphaproteobacteria</taxon>
        <taxon>Hyphomicrobiales</taxon>
        <taxon>Phyllobacteriaceae</taxon>
        <taxon>Mesorhizobium</taxon>
    </lineage>
</organism>
<evidence type="ECO:0000256" key="1">
    <source>
        <dbReference type="SAM" id="MobiDB-lite"/>
    </source>
</evidence>
<evidence type="ECO:0000313" key="3">
    <source>
        <dbReference type="Proteomes" id="UP000503017"/>
    </source>
</evidence>
<feature type="compositionally biased region" description="Polar residues" evidence="1">
    <location>
        <begin position="59"/>
        <end position="69"/>
    </location>
</feature>
<protein>
    <submittedName>
        <fullName evidence="2">Uncharacterized protein</fullName>
    </submittedName>
</protein>
<sequence>MEAISIAWFFSWQLWLTALSLIEGHPMHRVIFRTIILLGALALLGCERNSPFAKPEQPAKSSAESMWSP</sequence>
<reference evidence="2 3" key="1">
    <citation type="submission" date="2018-10" db="EMBL/GenBank/DDBJ databases">
        <authorList>
            <person name="Perry B.J."/>
            <person name="Sullivan J.T."/>
            <person name="Murphy R.J.T."/>
            <person name="Ramsay J.P."/>
            <person name="Ronson C.W."/>
        </authorList>
    </citation>
    <scope>NUCLEOTIDE SEQUENCE [LARGE SCALE GENOMIC DNA]</scope>
    <source>
        <strain evidence="2 3">R88b</strain>
    </source>
</reference>